<name>A0ABU9ILM8_9FLAO</name>
<dbReference type="SUPFAM" id="SSF50814">
    <property type="entry name" value="Lipocalins"/>
    <property type="match status" value="1"/>
</dbReference>
<dbReference type="EMBL" id="JBBYHS010000005">
    <property type="protein sequence ID" value="MEL1253354.1"/>
    <property type="molecule type" value="Genomic_DNA"/>
</dbReference>
<sequence length="145" mass="16002">MKKITILFLSVLTLGLSVSSCSNDDDNGGSASIEGKWELSEEGAIVGGKEVLVDAENGSCSNDTYEFTNDGKFKLTEYYSNDGKCEPEAYNGTWTKNGNTLTIKFTGETQGETYQTELSGNKIKLKETFTEEGQTYTYVYVYVKK</sequence>
<evidence type="ECO:0000313" key="3">
    <source>
        <dbReference type="EMBL" id="MEL1253354.1"/>
    </source>
</evidence>
<protein>
    <submittedName>
        <fullName evidence="3">Lipocalin family protein</fullName>
    </submittedName>
</protein>
<keyword evidence="4" id="KW-1185">Reference proteome</keyword>
<feature type="domain" description="Lipocalin-like" evidence="2">
    <location>
        <begin position="33"/>
        <end position="125"/>
    </location>
</feature>
<feature type="chain" id="PRO_5045373873" evidence="1">
    <location>
        <begin position="25"/>
        <end position="145"/>
    </location>
</feature>
<accession>A0ABU9ILM8</accession>
<evidence type="ECO:0000313" key="4">
    <source>
        <dbReference type="Proteomes" id="UP001485226"/>
    </source>
</evidence>
<dbReference type="InterPro" id="IPR012674">
    <property type="entry name" value="Calycin"/>
</dbReference>
<dbReference type="InterPro" id="IPR024311">
    <property type="entry name" value="Lipocalin-like"/>
</dbReference>
<organism evidence="3 4">
    <name type="scientific">Flavobacterium calami</name>
    <dbReference type="NCBI Taxonomy" id="3139144"/>
    <lineage>
        <taxon>Bacteria</taxon>
        <taxon>Pseudomonadati</taxon>
        <taxon>Bacteroidota</taxon>
        <taxon>Flavobacteriia</taxon>
        <taxon>Flavobacteriales</taxon>
        <taxon>Flavobacteriaceae</taxon>
        <taxon>Flavobacterium</taxon>
    </lineage>
</organism>
<proteinExistence type="predicted"/>
<dbReference type="RefSeq" id="WP_341690620.1">
    <property type="nucleotide sequence ID" value="NZ_JBBYHS010000005.1"/>
</dbReference>
<reference evidence="3 4" key="1">
    <citation type="submission" date="2024-04" db="EMBL/GenBank/DDBJ databases">
        <title>Flavobacterium sp. DGU38 16S ribosomal RNA gene Genome sequencing and assembly.</title>
        <authorList>
            <person name="Park S."/>
        </authorList>
    </citation>
    <scope>NUCLEOTIDE SEQUENCE [LARGE SCALE GENOMIC DNA]</scope>
    <source>
        <strain evidence="3 4">DGU38</strain>
    </source>
</reference>
<evidence type="ECO:0000259" key="2">
    <source>
        <dbReference type="Pfam" id="PF13648"/>
    </source>
</evidence>
<gene>
    <name evidence="3" type="ORF">AAEO57_06195</name>
</gene>
<dbReference type="Pfam" id="PF13648">
    <property type="entry name" value="Lipocalin_4"/>
    <property type="match status" value="1"/>
</dbReference>
<feature type="signal peptide" evidence="1">
    <location>
        <begin position="1"/>
        <end position="24"/>
    </location>
</feature>
<evidence type="ECO:0000256" key="1">
    <source>
        <dbReference type="SAM" id="SignalP"/>
    </source>
</evidence>
<dbReference type="PROSITE" id="PS51257">
    <property type="entry name" value="PROKAR_LIPOPROTEIN"/>
    <property type="match status" value="1"/>
</dbReference>
<comment type="caution">
    <text evidence="3">The sequence shown here is derived from an EMBL/GenBank/DDBJ whole genome shotgun (WGS) entry which is preliminary data.</text>
</comment>
<keyword evidence="1" id="KW-0732">Signal</keyword>
<dbReference type="Proteomes" id="UP001485226">
    <property type="component" value="Unassembled WGS sequence"/>
</dbReference>